<reference evidence="4" key="2">
    <citation type="submission" date="2011-02" db="EMBL/GenBank/DDBJ databases">
        <authorList>
            <person name="MacLean D."/>
        </authorList>
    </citation>
    <scope>NUCLEOTIDE SEQUENCE</scope>
</reference>
<feature type="compositionally biased region" description="Basic residues" evidence="3">
    <location>
        <begin position="977"/>
        <end position="986"/>
    </location>
</feature>
<organism evidence="4">
    <name type="scientific">Albugo laibachii Nc14</name>
    <dbReference type="NCBI Taxonomy" id="890382"/>
    <lineage>
        <taxon>Eukaryota</taxon>
        <taxon>Sar</taxon>
        <taxon>Stramenopiles</taxon>
        <taxon>Oomycota</taxon>
        <taxon>Peronosporomycetes</taxon>
        <taxon>Albuginales</taxon>
        <taxon>Albuginaceae</taxon>
        <taxon>Albugo</taxon>
    </lineage>
</organism>
<sequence>MEGSRDHITSESATTEFDANVENQRLLSSDWDNKDVTSSDDDIQDGSGEEDISTWRRKFGADHGETESSEHEKSGELAKDQRSGISLDQPTPYEDDVGKTPGTSDAPSDVNDDHEFVSGIDDLPLFANEKNKRLHARVRSKEKRFHQIVTELSETNSRVEIMTEHLKNVKQELVHTQELHNAKKKEVESEEHLKQLAEREIGRLTQEMRRLDAECAELNNKLNTVQTYLFKGNEKMDSFQLQMNWNQDEIEQWTRAAKQKEEDSLALEKYRRADESRIKELILDLEKLTKSYQHHNRLVEDENTETQAKQIELDRISSEFHQLHQERQKIIKQWQETIEAIGRRDEEIATASVEYARNQQALRQNQEVLGAQKQRINAQEQENNDLHTLISAKERQQSKTNQELQESVSKLQEFRDQVETVKNQLASAVTHMTQQRTNNANKMGRLGNMHIELEQAQNRLKATKKMLESWLNSNLDAESLAKNAEKDLKYMNNDVLRLEKETIQQKEVLFRRSQELYILRQDSATLSAEISGCKANNQNLKAKAKALEQQVLRQQELIYNGEFQIQQMERKVARASGERSVEETKALQEQIKVLQAEQERVQSEQSMLITQCKKLEEERRGQERVKRALQKQREELQAQLAQTELENESYLNMLKQTLRSKEEYLVQYDMQSLEVRRLRGIMNARSNEVFTLENRDFQMKKSMEERKKEIQMQRELQRAMNKNIEEERHKLTLELAERESRVRKLHAKFEVLCKSGGYGADQEEGTEGRSQAYYMIRAAQRREELQIEGDDLDNKIRVAEREIKALKKTLRHLESQNSEYRKSFQRVDLAGEDKKKLVALEEQVRDAEDRFFKKKKEVTRIEIDLESEVNYLRELQTRKSSTQESCSQLTANMTQIDKEIVYERQKWKRAVRKLKKQLNEHCKRVYGTTGSKFVKEHILLEMYAQKEITTSLLYTLGQLADEFPEMADTLQIETKKHNLHIPKTRPGRTANIGRTSYKNHESNLKNSLPRPMSARSNQSDTSRSTESKFSQRSSRSSASQSKIGAPINRVQIGF</sequence>
<dbReference type="Pfam" id="PF24161">
    <property type="entry name" value="CCDC39"/>
    <property type="match status" value="1"/>
</dbReference>
<dbReference type="AlphaFoldDB" id="F0WAQ3"/>
<keyword evidence="4" id="KW-0969">Cilium</keyword>
<feature type="region of interest" description="Disordered" evidence="3">
    <location>
        <begin position="1"/>
        <end position="111"/>
    </location>
</feature>
<feature type="coiled-coil region" evidence="2">
    <location>
        <begin position="707"/>
        <end position="741"/>
    </location>
</feature>
<evidence type="ECO:0000256" key="2">
    <source>
        <dbReference type="SAM" id="Coils"/>
    </source>
</evidence>
<accession>F0WAQ3</accession>
<dbReference type="GO" id="GO:0060285">
    <property type="term" value="P:cilium-dependent cell motility"/>
    <property type="evidence" value="ECO:0007669"/>
    <property type="project" value="TreeGrafter"/>
</dbReference>
<dbReference type="PANTHER" id="PTHR18962:SF0">
    <property type="entry name" value="COILED-COIL DOMAIN-CONTAINING PROTEIN 39"/>
    <property type="match status" value="1"/>
</dbReference>
<feature type="compositionally biased region" description="Polar residues" evidence="3">
    <location>
        <begin position="10"/>
        <end position="27"/>
    </location>
</feature>
<reference evidence="4" key="1">
    <citation type="journal article" date="2011" name="PLoS Biol.">
        <title>Gene gain and loss during evolution of obligate parasitism in the white rust pathogen of Arabidopsis thaliana.</title>
        <authorList>
            <person name="Kemen E."/>
            <person name="Gardiner A."/>
            <person name="Schultz-Larsen T."/>
            <person name="Kemen A.C."/>
            <person name="Balmuth A.L."/>
            <person name="Robert-Seilaniantz A."/>
            <person name="Bailey K."/>
            <person name="Holub E."/>
            <person name="Studholme D.J."/>
            <person name="Maclean D."/>
            <person name="Jones J.D."/>
        </authorList>
    </citation>
    <scope>NUCLEOTIDE SEQUENCE</scope>
</reference>
<feature type="coiled-coil region" evidence="2">
    <location>
        <begin position="782"/>
        <end position="924"/>
    </location>
</feature>
<dbReference type="GO" id="GO:0036159">
    <property type="term" value="P:inner dynein arm assembly"/>
    <property type="evidence" value="ECO:0007669"/>
    <property type="project" value="InterPro"/>
</dbReference>
<feature type="compositionally biased region" description="Acidic residues" evidence="3">
    <location>
        <begin position="38"/>
        <end position="52"/>
    </location>
</feature>
<dbReference type="PANTHER" id="PTHR18962">
    <property type="entry name" value="COILED-COIL DOMAIN-CONTAINING PROTEIN 39"/>
    <property type="match status" value="1"/>
</dbReference>
<dbReference type="HOGENOM" id="CLU_009793_0_0_1"/>
<feature type="coiled-coil region" evidence="2">
    <location>
        <begin position="152"/>
        <end position="228"/>
    </location>
</feature>
<dbReference type="GO" id="GO:0003341">
    <property type="term" value="P:cilium movement"/>
    <property type="evidence" value="ECO:0007669"/>
    <property type="project" value="InterPro"/>
</dbReference>
<keyword evidence="1 2" id="KW-0175">Coiled coil</keyword>
<dbReference type="EMBL" id="FR824092">
    <property type="protein sequence ID" value="CCA18224.1"/>
    <property type="molecule type" value="Genomic_DNA"/>
</dbReference>
<evidence type="ECO:0000313" key="4">
    <source>
        <dbReference type="EMBL" id="CCA18224.1"/>
    </source>
</evidence>
<feature type="region of interest" description="Disordered" evidence="3">
    <location>
        <begin position="977"/>
        <end position="1054"/>
    </location>
</feature>
<feature type="coiled-coil region" evidence="2">
    <location>
        <begin position="362"/>
        <end position="501"/>
    </location>
</feature>
<dbReference type="InterPro" id="IPR033290">
    <property type="entry name" value="CCDC39"/>
</dbReference>
<keyword evidence="4" id="KW-0966">Cell projection</keyword>
<feature type="compositionally biased region" description="Low complexity" evidence="3">
    <location>
        <begin position="1022"/>
        <end position="1041"/>
    </location>
</feature>
<name>F0WAQ3_9STRA</name>
<feature type="coiled-coil region" evidence="2">
    <location>
        <begin position="530"/>
        <end position="653"/>
    </location>
</feature>
<dbReference type="GO" id="GO:0005930">
    <property type="term" value="C:axoneme"/>
    <property type="evidence" value="ECO:0007669"/>
    <property type="project" value="InterPro"/>
</dbReference>
<protein>
    <submittedName>
        <fullName evidence="4">Flagella associated protein putative</fullName>
    </submittedName>
</protein>
<evidence type="ECO:0000256" key="3">
    <source>
        <dbReference type="SAM" id="MobiDB-lite"/>
    </source>
</evidence>
<keyword evidence="4" id="KW-0282">Flagellum</keyword>
<evidence type="ECO:0000256" key="1">
    <source>
        <dbReference type="ARBA" id="ARBA00023054"/>
    </source>
</evidence>
<proteinExistence type="predicted"/>
<gene>
    <name evidence="4" type="primary">AlNc14C47G3767</name>
    <name evidence="4" type="ORF">ALNC14_043670</name>
</gene>
<feature type="compositionally biased region" description="Basic and acidic residues" evidence="3">
    <location>
        <begin position="59"/>
        <end position="82"/>
    </location>
</feature>